<keyword evidence="1" id="KW-0812">Transmembrane</keyword>
<keyword evidence="1" id="KW-1133">Transmembrane helix</keyword>
<accession>A0A1F8AR35</accession>
<dbReference type="EMBL" id="MGGX01000042">
    <property type="protein sequence ID" value="OGM53758.1"/>
    <property type="molecule type" value="Genomic_DNA"/>
</dbReference>
<keyword evidence="1" id="KW-0472">Membrane</keyword>
<comment type="caution">
    <text evidence="2">The sequence shown here is derived from an EMBL/GenBank/DDBJ whole genome shotgun (WGS) entry which is preliminary data.</text>
</comment>
<reference evidence="2 3" key="1">
    <citation type="journal article" date="2016" name="Nat. Commun.">
        <title>Thousands of microbial genomes shed light on interconnected biogeochemical processes in an aquifer system.</title>
        <authorList>
            <person name="Anantharaman K."/>
            <person name="Brown C.T."/>
            <person name="Hug L.A."/>
            <person name="Sharon I."/>
            <person name="Castelle C.J."/>
            <person name="Probst A.J."/>
            <person name="Thomas B.C."/>
            <person name="Singh A."/>
            <person name="Wilkins M.J."/>
            <person name="Karaoz U."/>
            <person name="Brodie E.L."/>
            <person name="Williams K.H."/>
            <person name="Hubbard S.S."/>
            <person name="Banfield J.F."/>
        </authorList>
    </citation>
    <scope>NUCLEOTIDE SEQUENCE [LARGE SCALE GENOMIC DNA]</scope>
</reference>
<name>A0A1F8AR35_9BACT</name>
<organism evidence="2 3">
    <name type="scientific">Candidatus Woesebacteria bacterium RIFCSPHIGHO2_12_FULL_42_9</name>
    <dbReference type="NCBI Taxonomy" id="1802511"/>
    <lineage>
        <taxon>Bacteria</taxon>
        <taxon>Candidatus Woeseibacteriota</taxon>
    </lineage>
</organism>
<dbReference type="AlphaFoldDB" id="A0A1F8AR35"/>
<evidence type="ECO:0000313" key="3">
    <source>
        <dbReference type="Proteomes" id="UP000177794"/>
    </source>
</evidence>
<dbReference type="STRING" id="1802511.A3E15_00800"/>
<feature type="transmembrane region" description="Helical" evidence="1">
    <location>
        <begin position="65"/>
        <end position="86"/>
    </location>
</feature>
<proteinExistence type="predicted"/>
<protein>
    <submittedName>
        <fullName evidence="2">Uncharacterized protein</fullName>
    </submittedName>
</protein>
<evidence type="ECO:0000256" key="1">
    <source>
        <dbReference type="SAM" id="Phobius"/>
    </source>
</evidence>
<gene>
    <name evidence="2" type="ORF">A3E15_00800</name>
</gene>
<sequence>MDQNLPAKETPTPGKSFFSVLTESMDRMVRALLNIKDKLFTRTPNATQTQSIVSASGISTRTKTIVTALAAVFFILIIAVFVVSYLKGRILKPEEEVKEGEKAVTTIVERKASRYATDEAVLKMEADTKVLEEEINKGDIEEKSLTPPTLNFDVNFQE</sequence>
<evidence type="ECO:0000313" key="2">
    <source>
        <dbReference type="EMBL" id="OGM53758.1"/>
    </source>
</evidence>
<dbReference type="Proteomes" id="UP000177794">
    <property type="component" value="Unassembled WGS sequence"/>
</dbReference>